<accession>A0ABS1CQX8</accession>
<dbReference type="Proteomes" id="UP000697995">
    <property type="component" value="Unassembled WGS sequence"/>
</dbReference>
<dbReference type="RefSeq" id="WP_133217848.1">
    <property type="nucleotide sequence ID" value="NZ_NRSG01000004.1"/>
</dbReference>
<reference evidence="1 2" key="1">
    <citation type="journal article" date="2020" name="Microorganisms">
        <title>Osmotic Adaptation and Compatible Solute Biosynthesis of Phototrophic Bacteria as Revealed from Genome Analyses.</title>
        <authorList>
            <person name="Imhoff J.F."/>
            <person name="Rahn T."/>
            <person name="Kunzel S."/>
            <person name="Keller A."/>
            <person name="Neulinger S.C."/>
        </authorList>
    </citation>
    <scope>NUCLEOTIDE SEQUENCE [LARGE SCALE GENOMIC DNA]</scope>
    <source>
        <strain evidence="1 2">DSM 15382</strain>
    </source>
</reference>
<dbReference type="InterPro" id="IPR038666">
    <property type="entry name" value="SSP1_head-tail_sf"/>
</dbReference>
<dbReference type="Gene3D" id="2.40.10.270">
    <property type="entry name" value="Bacteriophage SPP1 head-tail adaptor protein"/>
    <property type="match status" value="1"/>
</dbReference>
<dbReference type="EMBL" id="NRSG01000004">
    <property type="protein sequence ID" value="MBK1656847.1"/>
    <property type="molecule type" value="Genomic_DNA"/>
</dbReference>
<gene>
    <name evidence="1" type="ORF">CKO45_01225</name>
</gene>
<organism evidence="1 2">
    <name type="scientific">Paracraurococcus ruber</name>
    <dbReference type="NCBI Taxonomy" id="77675"/>
    <lineage>
        <taxon>Bacteria</taxon>
        <taxon>Pseudomonadati</taxon>
        <taxon>Pseudomonadota</taxon>
        <taxon>Alphaproteobacteria</taxon>
        <taxon>Acetobacterales</taxon>
        <taxon>Roseomonadaceae</taxon>
        <taxon>Paracraurococcus</taxon>
    </lineage>
</organism>
<name>A0ABS1CQX8_9PROT</name>
<proteinExistence type="predicted"/>
<protein>
    <recommendedName>
        <fullName evidence="3">Head-tail adaptor protein</fullName>
    </recommendedName>
</protein>
<evidence type="ECO:0000313" key="1">
    <source>
        <dbReference type="EMBL" id="MBK1656847.1"/>
    </source>
</evidence>
<dbReference type="InterPro" id="IPR008767">
    <property type="entry name" value="Phage_SPP1_head-tail_adaptor"/>
</dbReference>
<keyword evidence="2" id="KW-1185">Reference proteome</keyword>
<comment type="caution">
    <text evidence="1">The sequence shown here is derived from an EMBL/GenBank/DDBJ whole genome shotgun (WGS) entry which is preliminary data.</text>
</comment>
<sequence length="106" mass="11942">MGAGELRHRLVLEQRAQEADAGTGLAETYTAVAEVWAKIEASKGALYIERVQVGEGPTHRITIRWRPGTGFTHCRDLAGRRWRVRDVRDMDGDRRWLVIGAEELTA</sequence>
<evidence type="ECO:0000313" key="2">
    <source>
        <dbReference type="Proteomes" id="UP000697995"/>
    </source>
</evidence>
<evidence type="ECO:0008006" key="3">
    <source>
        <dbReference type="Google" id="ProtNLM"/>
    </source>
</evidence>
<dbReference type="Pfam" id="PF05521">
    <property type="entry name" value="Phage_HCP"/>
    <property type="match status" value="1"/>
</dbReference>